<evidence type="ECO:0000256" key="2">
    <source>
        <dbReference type="ARBA" id="ARBA00023004"/>
    </source>
</evidence>
<proteinExistence type="predicted"/>
<evidence type="ECO:0000313" key="5">
    <source>
        <dbReference type="EMBL" id="MWR18333.1"/>
    </source>
</evidence>
<dbReference type="AlphaFoldDB" id="A0A6D0IJ90"/>
<dbReference type="PROSITE" id="PS00198">
    <property type="entry name" value="4FE4S_FER_1"/>
    <property type="match status" value="1"/>
</dbReference>
<dbReference type="InterPro" id="IPR017896">
    <property type="entry name" value="4Fe4S_Fe-S-bd"/>
</dbReference>
<accession>A0A6D0IJ90</accession>
<dbReference type="PROSITE" id="PS51379">
    <property type="entry name" value="4FE4S_FER_2"/>
    <property type="match status" value="1"/>
</dbReference>
<keyword evidence="1" id="KW-0479">Metal-binding</keyword>
<organism evidence="5 6">
    <name type="scientific">Escherichia coli</name>
    <dbReference type="NCBI Taxonomy" id="562"/>
    <lineage>
        <taxon>Bacteria</taxon>
        <taxon>Pseudomonadati</taxon>
        <taxon>Pseudomonadota</taxon>
        <taxon>Gammaproteobacteria</taxon>
        <taxon>Enterobacterales</taxon>
        <taxon>Enterobacteriaceae</taxon>
        <taxon>Escherichia</taxon>
    </lineage>
</organism>
<comment type="caution">
    <text evidence="5">The sequence shown here is derived from an EMBL/GenBank/DDBJ whole genome shotgun (WGS) entry which is preliminary data.</text>
</comment>
<feature type="non-terminal residue" evidence="5">
    <location>
        <position position="1"/>
    </location>
</feature>
<feature type="domain" description="4Fe-4S ferredoxin-type" evidence="4">
    <location>
        <begin position="16"/>
        <end position="46"/>
    </location>
</feature>
<gene>
    <name evidence="5" type="ORF">GQA06_31650</name>
</gene>
<name>A0A6D0IJ90_ECOLX</name>
<dbReference type="GO" id="GO:0046872">
    <property type="term" value="F:metal ion binding"/>
    <property type="evidence" value="ECO:0007669"/>
    <property type="project" value="UniProtKB-KW"/>
</dbReference>
<dbReference type="InterPro" id="IPR017900">
    <property type="entry name" value="4Fe4S_Fe_S_CS"/>
</dbReference>
<keyword evidence="3" id="KW-0411">Iron-sulfur</keyword>
<dbReference type="GO" id="GO:0051536">
    <property type="term" value="F:iron-sulfur cluster binding"/>
    <property type="evidence" value="ECO:0007669"/>
    <property type="project" value="UniProtKB-KW"/>
</dbReference>
<keyword evidence="2" id="KW-0408">Iron</keyword>
<evidence type="ECO:0000256" key="3">
    <source>
        <dbReference type="ARBA" id="ARBA00023014"/>
    </source>
</evidence>
<dbReference type="EMBL" id="WTQJ01002446">
    <property type="protein sequence ID" value="MWR18333.1"/>
    <property type="molecule type" value="Genomic_DNA"/>
</dbReference>
<reference evidence="5 6" key="1">
    <citation type="submission" date="2019-12" db="EMBL/GenBank/DDBJ databases">
        <title>Enteriobacteria Tanzani isolates_8377-8380.</title>
        <authorList>
            <person name="Subbiah M."/>
            <person name="Call D."/>
        </authorList>
    </citation>
    <scope>NUCLEOTIDE SEQUENCE [LARGE SCALE GENOMIC DNA]</scope>
    <source>
        <strain evidence="5 6">8380wG1</strain>
    </source>
</reference>
<evidence type="ECO:0000259" key="4">
    <source>
        <dbReference type="PROSITE" id="PS51379"/>
    </source>
</evidence>
<dbReference type="Proteomes" id="UP000430387">
    <property type="component" value="Unassembled WGS sequence"/>
</dbReference>
<sequence>PNRANVSIAVPGFQNRFQTLHLDAYCNECGNCAQFCPWNGKPYKDKITVFSLAQDFDNSSNPGFLVEDCRVRVRLNNQSWVLNIDSDGQFNNVPPELNDMCRIISHVHQHHHYLLGRVEV</sequence>
<evidence type="ECO:0000313" key="6">
    <source>
        <dbReference type="Proteomes" id="UP000430387"/>
    </source>
</evidence>
<evidence type="ECO:0000256" key="1">
    <source>
        <dbReference type="ARBA" id="ARBA00022723"/>
    </source>
</evidence>
<protein>
    <submittedName>
        <fullName evidence="5">Putative selenate reductase subunit YgfK</fullName>
    </submittedName>
</protein>
<dbReference type="SUPFAM" id="SSF54862">
    <property type="entry name" value="4Fe-4S ferredoxins"/>
    <property type="match status" value="1"/>
</dbReference>